<feature type="region of interest" description="Disordered" evidence="1">
    <location>
        <begin position="69"/>
        <end position="115"/>
    </location>
</feature>
<name>A0ABR2PA65_9ROSI</name>
<keyword evidence="3" id="KW-1185">Reference proteome</keyword>
<sequence length="204" mass="22790">MAPSLASEWVKDASLAPNVFKTEITEMLNLCKLICLDITLTTRESNHKAQDNYSQKNVRVIELGFNDNSTELNRGEKAENSGGDKEIQRDDSGSKSTSDSTGKLSPVASTAGEDAERRVVEKIASFNEPCFGNDYGGEPNTDNESGSRILWVMVSRRFHKTVMGIKLLDMKIVMKVREKKLNSTRAEIDNMGHDGKGKRWEWSE</sequence>
<evidence type="ECO:0000313" key="2">
    <source>
        <dbReference type="EMBL" id="KAK8985341.1"/>
    </source>
</evidence>
<reference evidence="2 3" key="1">
    <citation type="journal article" date="2024" name="G3 (Bethesda)">
        <title>Genome assembly of Hibiscus sabdariffa L. provides insights into metabolisms of medicinal natural products.</title>
        <authorList>
            <person name="Kim T."/>
        </authorList>
    </citation>
    <scope>NUCLEOTIDE SEQUENCE [LARGE SCALE GENOMIC DNA]</scope>
    <source>
        <strain evidence="2">TK-2024</strain>
        <tissue evidence="2">Old leaves</tissue>
    </source>
</reference>
<protein>
    <submittedName>
        <fullName evidence="2">Uncharacterized protein</fullName>
    </submittedName>
</protein>
<evidence type="ECO:0000256" key="1">
    <source>
        <dbReference type="SAM" id="MobiDB-lite"/>
    </source>
</evidence>
<dbReference type="Proteomes" id="UP001396334">
    <property type="component" value="Unassembled WGS sequence"/>
</dbReference>
<gene>
    <name evidence="2" type="ORF">V6N11_068604</name>
</gene>
<accession>A0ABR2PA65</accession>
<evidence type="ECO:0000313" key="3">
    <source>
        <dbReference type="Proteomes" id="UP001396334"/>
    </source>
</evidence>
<feature type="compositionally biased region" description="Low complexity" evidence="1">
    <location>
        <begin position="94"/>
        <end position="103"/>
    </location>
</feature>
<proteinExistence type="predicted"/>
<dbReference type="EMBL" id="JBBPBN010000069">
    <property type="protein sequence ID" value="KAK8985341.1"/>
    <property type="molecule type" value="Genomic_DNA"/>
</dbReference>
<organism evidence="2 3">
    <name type="scientific">Hibiscus sabdariffa</name>
    <name type="common">roselle</name>
    <dbReference type="NCBI Taxonomy" id="183260"/>
    <lineage>
        <taxon>Eukaryota</taxon>
        <taxon>Viridiplantae</taxon>
        <taxon>Streptophyta</taxon>
        <taxon>Embryophyta</taxon>
        <taxon>Tracheophyta</taxon>
        <taxon>Spermatophyta</taxon>
        <taxon>Magnoliopsida</taxon>
        <taxon>eudicotyledons</taxon>
        <taxon>Gunneridae</taxon>
        <taxon>Pentapetalae</taxon>
        <taxon>rosids</taxon>
        <taxon>malvids</taxon>
        <taxon>Malvales</taxon>
        <taxon>Malvaceae</taxon>
        <taxon>Malvoideae</taxon>
        <taxon>Hibiscus</taxon>
    </lineage>
</organism>
<feature type="compositionally biased region" description="Basic and acidic residues" evidence="1">
    <location>
        <begin position="73"/>
        <end position="93"/>
    </location>
</feature>
<comment type="caution">
    <text evidence="2">The sequence shown here is derived from an EMBL/GenBank/DDBJ whole genome shotgun (WGS) entry which is preliminary data.</text>
</comment>